<dbReference type="PANTHER" id="PTHR45635:SF14">
    <property type="entry name" value="ADP_ATP TRANSLOCASE"/>
    <property type="match status" value="1"/>
</dbReference>
<evidence type="ECO:0000256" key="8">
    <source>
        <dbReference type="ARBA" id="ARBA00022792"/>
    </source>
</evidence>
<gene>
    <name evidence="18" type="primary">LOC111121310</name>
</gene>
<dbReference type="PANTHER" id="PTHR45635">
    <property type="entry name" value="ADP,ATP CARRIER PROTEIN 1-RELATED-RELATED"/>
    <property type="match status" value="1"/>
</dbReference>
<feature type="repeat" description="Solcar" evidence="14">
    <location>
        <begin position="137"/>
        <end position="231"/>
    </location>
</feature>
<evidence type="ECO:0000256" key="10">
    <source>
        <dbReference type="ARBA" id="ARBA00023128"/>
    </source>
</evidence>
<keyword evidence="5" id="KW-0050">Antiport</keyword>
<dbReference type="GO" id="GO:0005743">
    <property type="term" value="C:mitochondrial inner membrane"/>
    <property type="evidence" value="ECO:0007669"/>
    <property type="project" value="UniProtKB-SubCell"/>
</dbReference>
<evidence type="ECO:0000256" key="1">
    <source>
        <dbReference type="ARBA" id="ARBA00004448"/>
    </source>
</evidence>
<feature type="repeat" description="Solcar" evidence="14">
    <location>
        <begin position="33"/>
        <end position="126"/>
    </location>
</feature>
<dbReference type="InterPro" id="IPR018108">
    <property type="entry name" value="MCP_transmembrane"/>
</dbReference>
<dbReference type="PRINTS" id="PR00927">
    <property type="entry name" value="ADPTRNSLCASE"/>
</dbReference>
<evidence type="ECO:0000256" key="7">
    <source>
        <dbReference type="ARBA" id="ARBA00022737"/>
    </source>
</evidence>
<protein>
    <recommendedName>
        <fullName evidence="16">ADP/ATP translocase</fullName>
    </recommendedName>
    <alternativeName>
        <fullName evidence="16">ADP,ATP carrier protein</fullName>
    </alternativeName>
</protein>
<comment type="similarity">
    <text evidence="2 15">Belongs to the mitochondrial carrier (TC 2.A.29) family.</text>
</comment>
<dbReference type="PRINTS" id="PR00926">
    <property type="entry name" value="MITOCARRIER"/>
</dbReference>
<evidence type="ECO:0000256" key="11">
    <source>
        <dbReference type="ARBA" id="ARBA00023136"/>
    </source>
</evidence>
<dbReference type="GO" id="GO:0005471">
    <property type="term" value="F:ATP:ADP antiporter activity"/>
    <property type="evidence" value="ECO:0007669"/>
    <property type="project" value="UniProtKB-UniRule"/>
</dbReference>
<dbReference type="KEGG" id="cvn:111121310"/>
<dbReference type="OrthoDB" id="270584at2759"/>
<evidence type="ECO:0000256" key="4">
    <source>
        <dbReference type="ARBA" id="ARBA00022448"/>
    </source>
</evidence>
<feature type="repeat" description="Solcar" evidence="14">
    <location>
        <begin position="238"/>
        <end position="324"/>
    </location>
</feature>
<feature type="transmembrane region" description="Helical" evidence="16">
    <location>
        <begin position="32"/>
        <end position="54"/>
    </location>
</feature>
<dbReference type="AlphaFoldDB" id="A0A8B8CUV5"/>
<evidence type="ECO:0000256" key="5">
    <source>
        <dbReference type="ARBA" id="ARBA00022449"/>
    </source>
</evidence>
<dbReference type="InterPro" id="IPR002067">
    <property type="entry name" value="MCP"/>
</dbReference>
<evidence type="ECO:0000313" key="17">
    <source>
        <dbReference type="Proteomes" id="UP000694844"/>
    </source>
</evidence>
<comment type="function">
    <text evidence="16">Catalyzes the exchange of ADP and ATP across the membrane.</text>
</comment>
<proteinExistence type="inferred from homology"/>
<evidence type="ECO:0000313" key="18">
    <source>
        <dbReference type="RefSeq" id="XP_022318231.1"/>
    </source>
</evidence>
<reference evidence="18" key="1">
    <citation type="submission" date="2025-08" db="UniProtKB">
        <authorList>
            <consortium name="RefSeq"/>
        </authorList>
    </citation>
    <scope>IDENTIFICATION</scope>
    <source>
        <tissue evidence="18">Whole sample</tissue>
    </source>
</reference>
<evidence type="ECO:0000256" key="15">
    <source>
        <dbReference type="RuleBase" id="RU000488"/>
    </source>
</evidence>
<dbReference type="InterPro" id="IPR023395">
    <property type="entry name" value="MCP_dom_sf"/>
</dbReference>
<dbReference type="GO" id="GO:1901029">
    <property type="term" value="P:negative regulation of mitochondrial outer membrane permeabilization involved in apoptotic signaling pathway"/>
    <property type="evidence" value="ECO:0007669"/>
    <property type="project" value="TreeGrafter"/>
</dbReference>
<dbReference type="Proteomes" id="UP000694844">
    <property type="component" value="Chromosome 2"/>
</dbReference>
<dbReference type="SUPFAM" id="SSF103506">
    <property type="entry name" value="Mitochondrial carrier"/>
    <property type="match status" value="1"/>
</dbReference>
<dbReference type="RefSeq" id="XP_022318231.1">
    <property type="nucleotide sequence ID" value="XM_022462523.1"/>
</dbReference>
<comment type="caution">
    <text evidence="16">Lacks conserved residue(s) required for the propagation of feature annotation.</text>
</comment>
<name>A0A8B8CUV5_CRAVI</name>
<accession>A0A8B8CUV5</accession>
<evidence type="ECO:0000256" key="3">
    <source>
        <dbReference type="ARBA" id="ARBA00011245"/>
    </source>
</evidence>
<keyword evidence="17" id="KW-1185">Reference proteome</keyword>
<comment type="function">
    <text evidence="13">ADP:ATP antiporter that mediates import of ADP into the mitochondrial matrix for ATP synthesis, and export of ATP out to fuel the cell. Cycles between the cytoplasmic-open state (c-state) and the matrix-open state (m-state): operates by the alternating access mechanism with a single substrate-binding site intermittently exposed to either the cytosolic (c-state) or matrix (m-state) side of the inner mitochondrial membrane.</text>
</comment>
<dbReference type="Gene3D" id="1.50.40.10">
    <property type="entry name" value="Mitochondrial carrier domain"/>
    <property type="match status" value="1"/>
</dbReference>
<feature type="transmembrane region" description="Helical" evidence="16">
    <location>
        <begin position="240"/>
        <end position="261"/>
    </location>
</feature>
<keyword evidence="11 14" id="KW-0472">Membrane</keyword>
<evidence type="ECO:0000256" key="16">
    <source>
        <dbReference type="RuleBase" id="RU368008"/>
    </source>
</evidence>
<organism evidence="17 18">
    <name type="scientific">Crassostrea virginica</name>
    <name type="common">Eastern oyster</name>
    <dbReference type="NCBI Taxonomy" id="6565"/>
    <lineage>
        <taxon>Eukaryota</taxon>
        <taxon>Metazoa</taxon>
        <taxon>Spiralia</taxon>
        <taxon>Lophotrochozoa</taxon>
        <taxon>Mollusca</taxon>
        <taxon>Bivalvia</taxon>
        <taxon>Autobranchia</taxon>
        <taxon>Pteriomorphia</taxon>
        <taxon>Ostreida</taxon>
        <taxon>Ostreoidea</taxon>
        <taxon>Ostreidae</taxon>
        <taxon>Crassostrea</taxon>
    </lineage>
</organism>
<keyword evidence="9 16" id="KW-1133">Transmembrane helix</keyword>
<evidence type="ECO:0000256" key="14">
    <source>
        <dbReference type="PROSITE-ProRule" id="PRU00282"/>
    </source>
</evidence>
<comment type="subcellular location">
    <subcellularLocation>
        <location evidence="16">Membrane</location>
        <topology evidence="16">Multi-pass membrane protein</topology>
    </subcellularLocation>
    <subcellularLocation>
        <location evidence="1">Mitochondrion inner membrane</location>
        <topology evidence="1">Multi-pass membrane protein</topology>
    </subcellularLocation>
</comment>
<keyword evidence="10" id="KW-0496">Mitochondrion</keyword>
<dbReference type="GO" id="GO:1990544">
    <property type="term" value="P:mitochondrial ATP transmembrane transport"/>
    <property type="evidence" value="ECO:0007669"/>
    <property type="project" value="InterPro"/>
</dbReference>
<dbReference type="PROSITE" id="PS50920">
    <property type="entry name" value="SOLCAR"/>
    <property type="match status" value="3"/>
</dbReference>
<keyword evidence="6 14" id="KW-0812">Transmembrane</keyword>
<dbReference type="InterPro" id="IPR002113">
    <property type="entry name" value="ADT_euk_type"/>
</dbReference>
<comment type="subunit">
    <text evidence="3 16">Monomer.</text>
</comment>
<dbReference type="GeneID" id="111121310"/>
<evidence type="ECO:0000256" key="2">
    <source>
        <dbReference type="ARBA" id="ARBA00006375"/>
    </source>
</evidence>
<keyword evidence="4 15" id="KW-0813">Transport</keyword>
<evidence type="ECO:0000256" key="6">
    <source>
        <dbReference type="ARBA" id="ARBA00022692"/>
    </source>
</evidence>
<evidence type="ECO:0000256" key="9">
    <source>
        <dbReference type="ARBA" id="ARBA00022989"/>
    </source>
</evidence>
<keyword evidence="7" id="KW-0677">Repeat</keyword>
<sequence>MADEGEGSDRSKGNDFIRRDARKVESSVEETVISPTLSFVFGGVGAMLYVSYVAPFDRVKLLLQCHPEIMKSGRLSEPYRGIIDCTSRIYRTEGGRSFWRGNLIACIKYFPEQLINFTLKDFLARGMKTSRDDSTAVRFTKSVSAGALATFPPALMLYSLNFCRTRLAADVLHAGPDGNPARQFRGIYDVYRKTLRSDGIVGLHRGFMVSCLGLIVYRGMYLGLYDTFTPVLLNYEGPRILGSFALGFVSTLVAGIVSYPLDTIMRRMMMTSGEQTTYTGWIDCARYAIRNDGFLSLYNGLLVSLVKGFAGIPILVGYEGFKRYYILSRLHKD</sequence>
<dbReference type="GO" id="GO:0140021">
    <property type="term" value="P:mitochondrial ADP transmembrane transport"/>
    <property type="evidence" value="ECO:0007669"/>
    <property type="project" value="InterPro"/>
</dbReference>
<comment type="catalytic activity">
    <reaction evidence="12">
        <text>ADP(in) + ATP(out) = ADP(out) + ATP(in)</text>
        <dbReference type="Rhea" id="RHEA:34999"/>
        <dbReference type="ChEBI" id="CHEBI:30616"/>
        <dbReference type="ChEBI" id="CHEBI:456216"/>
    </reaction>
    <physiologicalReaction direction="left-to-right" evidence="12">
        <dbReference type="Rhea" id="RHEA:35000"/>
    </physiologicalReaction>
</comment>
<keyword evidence="8" id="KW-0999">Mitochondrion inner membrane</keyword>
<evidence type="ECO:0000256" key="13">
    <source>
        <dbReference type="ARBA" id="ARBA00045250"/>
    </source>
</evidence>
<evidence type="ECO:0000256" key="12">
    <source>
        <dbReference type="ARBA" id="ARBA00024143"/>
    </source>
</evidence>
<feature type="transmembrane region" description="Helical" evidence="16">
    <location>
        <begin position="202"/>
        <end position="220"/>
    </location>
</feature>
<dbReference type="Pfam" id="PF00153">
    <property type="entry name" value="Mito_carr"/>
    <property type="match status" value="3"/>
</dbReference>